<evidence type="ECO:0000313" key="2">
    <source>
        <dbReference type="EMBL" id="CDF35321.1"/>
    </source>
</evidence>
<dbReference type="Gramene" id="CDF35321">
    <property type="protein sequence ID" value="CDF35321"/>
    <property type="gene ID" value="CHC_T00003887001"/>
</dbReference>
<evidence type="ECO:0000313" key="3">
    <source>
        <dbReference type="Proteomes" id="UP000012073"/>
    </source>
</evidence>
<keyword evidence="1" id="KW-0472">Membrane</keyword>
<proteinExistence type="predicted"/>
<dbReference type="RefSeq" id="XP_005715140.1">
    <property type="nucleotide sequence ID" value="XM_005715083.1"/>
</dbReference>
<protein>
    <submittedName>
        <fullName evidence="2">Uncharacterized protein</fullName>
    </submittedName>
</protein>
<dbReference type="AlphaFoldDB" id="R7QD10"/>
<evidence type="ECO:0000256" key="1">
    <source>
        <dbReference type="SAM" id="Phobius"/>
    </source>
</evidence>
<gene>
    <name evidence="2" type="ORF">CHC_T00003887001</name>
</gene>
<feature type="transmembrane region" description="Helical" evidence="1">
    <location>
        <begin position="287"/>
        <end position="306"/>
    </location>
</feature>
<feature type="transmembrane region" description="Helical" evidence="1">
    <location>
        <begin position="318"/>
        <end position="336"/>
    </location>
</feature>
<dbReference type="Proteomes" id="UP000012073">
    <property type="component" value="Unassembled WGS sequence"/>
</dbReference>
<accession>R7QD10</accession>
<sequence length="474" mass="53025">MTTTDWVTGLAGKADVDLQDFDKGHSLVRESGWVKGSQGNRENWKRIVHIRREGDGKSDGTVYADDGLSCIIRVSDSDKCFRTYENEQEITDRYLASSLLAAVSGRLAYNLSEGIHTAQFMQQPRKYVQAIINATASGQAVAESGWHVVPVKFCDVDRKGLVEYVRSDQLGSDFPDRAYRLALELNDLPSSDREPIFKLVIRHSRHVAAISREYHSGEVDIYDRQFVLNYLPCGTVVRPTGSACKACYCTTKRMEKMWQDTDMKRKANRQTFMDIEGRTHVFSRRAFFGNILTVVLALSAITYYFTGEIGTPKDDVEVLVTAFAAGSAFYVIYNHLFGSGESVRDAVRSRRPVGGISEHVPAAQRVAFLKWATYFADIGRILSPQDSCALTATARGAYTMDINTDADFVESMGMLFCKDAIIFPDSEGLVVNQVSRLSGLRYHTDWHESTGLLLTEVVSRGATLGQRRHKPERD</sequence>
<organism evidence="2 3">
    <name type="scientific">Chondrus crispus</name>
    <name type="common">Carrageen Irish moss</name>
    <name type="synonym">Polymorpha crispa</name>
    <dbReference type="NCBI Taxonomy" id="2769"/>
    <lineage>
        <taxon>Eukaryota</taxon>
        <taxon>Rhodophyta</taxon>
        <taxon>Florideophyceae</taxon>
        <taxon>Rhodymeniophycidae</taxon>
        <taxon>Gigartinales</taxon>
        <taxon>Gigartinaceae</taxon>
        <taxon>Chondrus</taxon>
    </lineage>
</organism>
<keyword evidence="1" id="KW-0812">Transmembrane</keyword>
<dbReference type="KEGG" id="ccp:CHC_T00003887001"/>
<name>R7QD10_CHOCR</name>
<keyword evidence="3" id="KW-1185">Reference proteome</keyword>
<dbReference type="EMBL" id="HG001727">
    <property type="protein sequence ID" value="CDF35321.1"/>
    <property type="molecule type" value="Genomic_DNA"/>
</dbReference>
<dbReference type="GeneID" id="17322852"/>
<reference evidence="3" key="1">
    <citation type="journal article" date="2013" name="Proc. Natl. Acad. Sci. U.S.A.">
        <title>Genome structure and metabolic features in the red seaweed Chondrus crispus shed light on evolution of the Archaeplastida.</title>
        <authorList>
            <person name="Collen J."/>
            <person name="Porcel B."/>
            <person name="Carre W."/>
            <person name="Ball S.G."/>
            <person name="Chaparro C."/>
            <person name="Tonon T."/>
            <person name="Barbeyron T."/>
            <person name="Michel G."/>
            <person name="Noel B."/>
            <person name="Valentin K."/>
            <person name="Elias M."/>
            <person name="Artiguenave F."/>
            <person name="Arun A."/>
            <person name="Aury J.M."/>
            <person name="Barbosa-Neto J.F."/>
            <person name="Bothwell J.H."/>
            <person name="Bouget F.Y."/>
            <person name="Brillet L."/>
            <person name="Cabello-Hurtado F."/>
            <person name="Capella-Gutierrez S."/>
            <person name="Charrier B."/>
            <person name="Cladiere L."/>
            <person name="Cock J.M."/>
            <person name="Coelho S.M."/>
            <person name="Colleoni C."/>
            <person name="Czjzek M."/>
            <person name="Da Silva C."/>
            <person name="Delage L."/>
            <person name="Denoeud F."/>
            <person name="Deschamps P."/>
            <person name="Dittami S.M."/>
            <person name="Gabaldon T."/>
            <person name="Gachon C.M."/>
            <person name="Groisillier A."/>
            <person name="Herve C."/>
            <person name="Jabbari K."/>
            <person name="Katinka M."/>
            <person name="Kloareg B."/>
            <person name="Kowalczyk N."/>
            <person name="Labadie K."/>
            <person name="Leblanc C."/>
            <person name="Lopez P.J."/>
            <person name="McLachlan D.H."/>
            <person name="Meslet-Cladiere L."/>
            <person name="Moustafa A."/>
            <person name="Nehr Z."/>
            <person name="Nyvall Collen P."/>
            <person name="Panaud O."/>
            <person name="Partensky F."/>
            <person name="Poulain J."/>
            <person name="Rensing S.A."/>
            <person name="Rousvoal S."/>
            <person name="Samson G."/>
            <person name="Symeonidi A."/>
            <person name="Weissenbach J."/>
            <person name="Zambounis A."/>
            <person name="Wincker P."/>
            <person name="Boyen C."/>
        </authorList>
    </citation>
    <scope>NUCLEOTIDE SEQUENCE [LARGE SCALE GENOMIC DNA]</scope>
    <source>
        <strain evidence="3">cv. Stackhouse</strain>
    </source>
</reference>
<keyword evidence="1" id="KW-1133">Transmembrane helix</keyword>